<evidence type="ECO:0000313" key="2">
    <source>
        <dbReference type="EMBL" id="AFE04257.1"/>
    </source>
</evidence>
<dbReference type="InterPro" id="IPR029063">
    <property type="entry name" value="SAM-dependent_MTases_sf"/>
</dbReference>
<protein>
    <submittedName>
        <fullName evidence="2">Putative S-adenosyl-L-methionine: L-methionine S-methyltransferase</fullName>
    </submittedName>
</protein>
<dbReference type="HOGENOM" id="CLU_005080_0_0_7"/>
<dbReference type="KEGG" id="ccx:COCOR_01736"/>
<sequence>MRQAFADKRSLTGGMRARTVGRAMATYPASAREAFVQLRTLSEALARPEERAQALAELRELAELSRDQPEGAPLRLASVVVAVGASQERLELLIPPSIFAPEAWAFTFLEGLLKVPLDEYAGKQLVEVGSGSGWICIALAKFTGLARIRGLDLNPQAPAVGLCNAWLNGDEALVSRLSFGESDLLLGLPQKPEWDFIVGCIPQVLRSDDLPAELAQADEQALLDLSNYTSLQNVYEDHFGLGLIARLLNEAPERLLPGGRLLLNLAGRPGRAIIARMFTRRGFTTRVRVARRVMQAADTDIRPLVSLEQRTGREFEFFMEAHSPEPLRAATALGWLQSGQPIWHEVAVWEAQLSLPRETLALRAALRSLGIAALQEELDLGAASAEQLGFVTALAERLSQAPFLPYAHEAGDASFRRLVARYLDRHFGLRLSEDSLFVAPEREQAVYSFLLATCDPGDTVLVSRSLHPLYARALDKAGVRATVTHNTLGEIRRLLSAFDVKAVLLTVEPGERTNLAVLRDIVAEAARRGIWVVLDESAFFNITGDVEPRTLFEFLARTQHAPNLVILYGLIKNAVWPDLELTLLLPVPKPLRADLEVAAEVTYSRISVLAEWFYERTFSELLAFRMAFAEPVPPSPHRAPEVPLPRSSRIARLSELPAFAPRFFREDDPELVRLDYGENEGPMPLPLVEGLIAAGVAPRADGAQTGLAEAVAAFLLETRGARYAPEDVVVAPGVWPLMHHLGVALRQRLGRMPRVFLVTPCYGVLAPTFLAAGCEVESGPLGTLLSRRARGATPDAVVLSQPANPTGHYLSHEELMALATFVVEQRCLWISDEIFGLVNLTNPTAETVHSPVTLEGAVPGIGARTVLLGGLSKEFAAGGLRVGWVATKDRALVAALRDSAPGVLHTPTARAAAYLYAAHARGPDGQLLYAARHKALRNYLARMRRDLAEKRALVAEALPDDGRAEATEAGGLFLAPPMTAWLGRSVDGVKLTPENLPRVVYEHTHVVLNSGAWCGDPERVRAVFSIPREKLLKARDRLRAFGQRLR</sequence>
<dbReference type="AlphaFoldDB" id="H8N1C8"/>
<evidence type="ECO:0000259" key="1">
    <source>
        <dbReference type="Pfam" id="PF00155"/>
    </source>
</evidence>
<evidence type="ECO:0000313" key="3">
    <source>
        <dbReference type="Proteomes" id="UP000007587"/>
    </source>
</evidence>
<feature type="domain" description="Aminotransferase class I/classII large" evidence="1">
    <location>
        <begin position="393"/>
        <end position="571"/>
    </location>
</feature>
<dbReference type="InterPro" id="IPR015424">
    <property type="entry name" value="PyrdxlP-dep_Trfase"/>
</dbReference>
<keyword evidence="2" id="KW-0489">Methyltransferase</keyword>
<dbReference type="Proteomes" id="UP000007587">
    <property type="component" value="Chromosome"/>
</dbReference>
<dbReference type="GO" id="GO:0032259">
    <property type="term" value="P:methylation"/>
    <property type="evidence" value="ECO:0007669"/>
    <property type="project" value="UniProtKB-KW"/>
</dbReference>
<dbReference type="SUPFAM" id="SSF53335">
    <property type="entry name" value="S-adenosyl-L-methionine-dependent methyltransferases"/>
    <property type="match status" value="1"/>
</dbReference>
<dbReference type="InterPro" id="IPR004838">
    <property type="entry name" value="NHTrfase_class1_PyrdxlP-BS"/>
</dbReference>
<dbReference type="eggNOG" id="COG2890">
    <property type="taxonomic scope" value="Bacteria"/>
</dbReference>
<proteinExistence type="predicted"/>
<dbReference type="GO" id="GO:0030170">
    <property type="term" value="F:pyridoxal phosphate binding"/>
    <property type="evidence" value="ECO:0007669"/>
    <property type="project" value="InterPro"/>
</dbReference>
<dbReference type="InParanoid" id="H8N1C8"/>
<dbReference type="SUPFAM" id="SSF53383">
    <property type="entry name" value="PLP-dependent transferases"/>
    <property type="match status" value="2"/>
</dbReference>
<accession>H8N1C8</accession>
<dbReference type="Gene3D" id="3.40.50.150">
    <property type="entry name" value="Vaccinia Virus protein VP39"/>
    <property type="match status" value="1"/>
</dbReference>
<dbReference type="EMBL" id="CP003389">
    <property type="protein sequence ID" value="AFE04257.1"/>
    <property type="molecule type" value="Genomic_DNA"/>
</dbReference>
<keyword evidence="3" id="KW-1185">Reference proteome</keyword>
<organism evidence="2 3">
    <name type="scientific">Corallococcus coralloides (strain ATCC 25202 / DSM 2259 / NBRC 100086 / M2)</name>
    <name type="common">Myxococcus coralloides</name>
    <dbReference type="NCBI Taxonomy" id="1144275"/>
    <lineage>
        <taxon>Bacteria</taxon>
        <taxon>Pseudomonadati</taxon>
        <taxon>Myxococcota</taxon>
        <taxon>Myxococcia</taxon>
        <taxon>Myxococcales</taxon>
        <taxon>Cystobacterineae</taxon>
        <taxon>Myxococcaceae</taxon>
        <taxon>Corallococcus</taxon>
    </lineage>
</organism>
<dbReference type="Gene3D" id="3.40.640.10">
    <property type="entry name" value="Type I PLP-dependent aspartate aminotransferase-like (Major domain)"/>
    <property type="match status" value="2"/>
</dbReference>
<name>H8N1C8_CORCM</name>
<dbReference type="InterPro" id="IPR004839">
    <property type="entry name" value="Aminotransferase_I/II_large"/>
</dbReference>
<dbReference type="CDD" id="cd00609">
    <property type="entry name" value="AAT_like"/>
    <property type="match status" value="1"/>
</dbReference>
<dbReference type="PROSITE" id="PS00105">
    <property type="entry name" value="AA_TRANSFER_CLASS_1"/>
    <property type="match status" value="1"/>
</dbReference>
<dbReference type="PANTHER" id="PTHR47087:SF1">
    <property type="entry name" value="METHIONINE S-METHYLTRANSFERASE"/>
    <property type="match status" value="1"/>
</dbReference>
<gene>
    <name evidence="2" type="ordered locus">COCOR_01736</name>
</gene>
<dbReference type="PANTHER" id="PTHR47087">
    <property type="entry name" value="METHIONINE S-METHYLTRANSFERASE"/>
    <property type="match status" value="1"/>
</dbReference>
<dbReference type="GO" id="GO:0008168">
    <property type="term" value="F:methyltransferase activity"/>
    <property type="evidence" value="ECO:0007669"/>
    <property type="project" value="UniProtKB-KW"/>
</dbReference>
<dbReference type="STRING" id="1144275.COCOR_01736"/>
<reference evidence="3" key="2">
    <citation type="submission" date="2012-03" db="EMBL/GenBank/DDBJ databases">
        <title>Genome sequence of the fruiting myxobacterium Corallococcus coralloides DSM 2259.</title>
        <authorList>
            <person name="Huntley S."/>
            <person name="Zhang Y."/>
            <person name="Treuner-Lange A."/>
            <person name="Sensen C.W."/>
            <person name="Sogaard-Andersen L."/>
        </authorList>
    </citation>
    <scope>NUCLEOTIDE SEQUENCE [LARGE SCALE GENOMIC DNA]</scope>
    <source>
        <strain evidence="3">ATCC 25202 / DSM 2259 / NBRC 100086 / M2</strain>
    </source>
</reference>
<reference evidence="2 3" key="1">
    <citation type="journal article" date="2012" name="J. Bacteriol.">
        <title>Complete Genome Sequence of the Fruiting Myxobacterium Corallococcus coralloides DSM 2259.</title>
        <authorList>
            <person name="Huntley S."/>
            <person name="Zhang Y."/>
            <person name="Treuner-Lange A."/>
            <person name="Kneip S."/>
            <person name="Sensen C.W."/>
            <person name="Sogaard-Andersen L."/>
        </authorList>
    </citation>
    <scope>NUCLEOTIDE SEQUENCE [LARGE SCALE GENOMIC DNA]</scope>
    <source>
        <strain evidence="3">ATCC 25202 / DSM 2259 / NBRC 100086 / M2</strain>
    </source>
</reference>
<keyword evidence="2" id="KW-0808">Transferase</keyword>
<dbReference type="Pfam" id="PF00155">
    <property type="entry name" value="Aminotran_1_2"/>
    <property type="match status" value="2"/>
</dbReference>
<dbReference type="eggNOG" id="COG0436">
    <property type="taxonomic scope" value="Bacteria"/>
</dbReference>
<dbReference type="InterPro" id="IPR015421">
    <property type="entry name" value="PyrdxlP-dep_Trfase_major"/>
</dbReference>
<feature type="domain" description="Aminotransferase class I/classII large" evidence="1">
    <location>
        <begin position="707"/>
        <end position="1038"/>
    </location>
</feature>